<gene>
    <name evidence="2" type="ORF">LPLAT_LOCUS2756</name>
</gene>
<dbReference type="EMBL" id="OZ034835">
    <property type="protein sequence ID" value="CAL1676599.1"/>
    <property type="molecule type" value="Genomic_DNA"/>
</dbReference>
<reference evidence="2" key="1">
    <citation type="submission" date="2024-04" db="EMBL/GenBank/DDBJ databases">
        <authorList>
            <consortium name="Molecular Ecology Group"/>
        </authorList>
    </citation>
    <scope>NUCLEOTIDE SEQUENCE</scope>
</reference>
<evidence type="ECO:0000313" key="3">
    <source>
        <dbReference type="Proteomes" id="UP001497644"/>
    </source>
</evidence>
<protein>
    <submittedName>
        <fullName evidence="2">Uncharacterized protein</fullName>
    </submittedName>
</protein>
<keyword evidence="3" id="KW-1185">Reference proteome</keyword>
<dbReference type="Proteomes" id="UP001497644">
    <property type="component" value="Chromosome 12"/>
</dbReference>
<organism evidence="2 3">
    <name type="scientific">Lasius platythorax</name>
    <dbReference type="NCBI Taxonomy" id="488582"/>
    <lineage>
        <taxon>Eukaryota</taxon>
        <taxon>Metazoa</taxon>
        <taxon>Ecdysozoa</taxon>
        <taxon>Arthropoda</taxon>
        <taxon>Hexapoda</taxon>
        <taxon>Insecta</taxon>
        <taxon>Pterygota</taxon>
        <taxon>Neoptera</taxon>
        <taxon>Endopterygota</taxon>
        <taxon>Hymenoptera</taxon>
        <taxon>Apocrita</taxon>
        <taxon>Aculeata</taxon>
        <taxon>Formicoidea</taxon>
        <taxon>Formicidae</taxon>
        <taxon>Formicinae</taxon>
        <taxon>Lasius</taxon>
        <taxon>Lasius</taxon>
    </lineage>
</organism>
<sequence length="243" mass="25997">MSPASQGALEVERYIGSCLISSNVRAGLHGGKSAIVCRKQEQPPATIRGGKARGCYNNGGQGYPGLADQQQQCQVQYGGPGGWTGAPLISMTSSPRRCNQRASPSLGQQQQQQQQQQTTCCADQQQTPPGGHSHKSPLSRLAIHTQGAPLILAGRFYNRGNKVHGNNNNSGNSNGAVNMPLCGNTVNNYVHNSANPSMTSNVNGATRCPTSRIVAQRPTTETAKYSALIPLLKQWYQRRVLES</sequence>
<feature type="compositionally biased region" description="Polar residues" evidence="1">
    <location>
        <begin position="90"/>
        <end position="107"/>
    </location>
</feature>
<accession>A0AAV2N9A3</accession>
<feature type="compositionally biased region" description="Low complexity" evidence="1">
    <location>
        <begin position="108"/>
        <end position="127"/>
    </location>
</feature>
<name>A0AAV2N9A3_9HYME</name>
<evidence type="ECO:0000256" key="1">
    <source>
        <dbReference type="SAM" id="MobiDB-lite"/>
    </source>
</evidence>
<feature type="region of interest" description="Disordered" evidence="1">
    <location>
        <begin position="84"/>
        <end position="137"/>
    </location>
</feature>
<proteinExistence type="predicted"/>
<dbReference type="AlphaFoldDB" id="A0AAV2N9A3"/>
<evidence type="ECO:0000313" key="2">
    <source>
        <dbReference type="EMBL" id="CAL1676599.1"/>
    </source>
</evidence>